<reference evidence="3 4" key="1">
    <citation type="submission" date="2019-10" db="EMBL/GenBank/DDBJ databases">
        <title>New species of Slilvanegrellaceae.</title>
        <authorList>
            <person name="Pitt A."/>
            <person name="Hahn M.W."/>
        </authorList>
    </citation>
    <scope>NUCLEOTIDE SEQUENCE [LARGE SCALE GENOMIC DNA]</scope>
    <source>
        <strain evidence="3 4">SP-Ram-0.45-NSY-1</strain>
    </source>
</reference>
<feature type="signal peptide" evidence="2">
    <location>
        <begin position="1"/>
        <end position="23"/>
    </location>
</feature>
<dbReference type="Gene3D" id="2.20.200.10">
    <property type="entry name" value="Outer membrane efflux proteins (OEP)"/>
    <property type="match status" value="1"/>
</dbReference>
<organism evidence="3 4">
    <name type="scientific">Silvanigrella paludirubra</name>
    <dbReference type="NCBI Taxonomy" id="2499159"/>
    <lineage>
        <taxon>Bacteria</taxon>
        <taxon>Pseudomonadati</taxon>
        <taxon>Bdellovibrionota</taxon>
        <taxon>Oligoflexia</taxon>
        <taxon>Silvanigrellales</taxon>
        <taxon>Silvanigrellaceae</taxon>
        <taxon>Silvanigrella</taxon>
    </lineage>
</organism>
<dbReference type="RefSeq" id="WP_153421001.1">
    <property type="nucleotide sequence ID" value="NZ_WFLM01000004.1"/>
</dbReference>
<keyword evidence="2" id="KW-0449">Lipoprotein</keyword>
<gene>
    <name evidence="3" type="ORF">GCL60_12175</name>
</gene>
<keyword evidence="4" id="KW-1185">Reference proteome</keyword>
<dbReference type="PANTHER" id="PTHR30203">
    <property type="entry name" value="OUTER MEMBRANE CATION EFFLUX PROTEIN"/>
    <property type="match status" value="1"/>
</dbReference>
<accession>A0A6N6VS59</accession>
<comment type="similarity">
    <text evidence="1 2">Belongs to the outer membrane factor (OMF) (TC 1.B.17) family.</text>
</comment>
<dbReference type="InterPro" id="IPR003423">
    <property type="entry name" value="OMP_efflux"/>
</dbReference>
<dbReference type="PANTHER" id="PTHR30203:SF33">
    <property type="entry name" value="BLR4455 PROTEIN"/>
    <property type="match status" value="1"/>
</dbReference>
<comment type="subcellular location">
    <subcellularLocation>
        <location evidence="2">Cell membrane</location>
        <topology evidence="2">Lipid-anchor</topology>
    </subcellularLocation>
</comment>
<dbReference type="InterPro" id="IPR010131">
    <property type="entry name" value="MdtP/NodT-like"/>
</dbReference>
<dbReference type="Gene3D" id="1.20.1600.10">
    <property type="entry name" value="Outer membrane efflux proteins (OEP)"/>
    <property type="match status" value="1"/>
</dbReference>
<evidence type="ECO:0000256" key="2">
    <source>
        <dbReference type="RuleBase" id="RU362097"/>
    </source>
</evidence>
<dbReference type="OrthoDB" id="9770517at2"/>
<keyword evidence="2" id="KW-0564">Palmitate</keyword>
<dbReference type="GO" id="GO:0015562">
    <property type="term" value="F:efflux transmembrane transporter activity"/>
    <property type="evidence" value="ECO:0007669"/>
    <property type="project" value="InterPro"/>
</dbReference>
<name>A0A6N6VS59_9BACT</name>
<dbReference type="GO" id="GO:0005886">
    <property type="term" value="C:plasma membrane"/>
    <property type="evidence" value="ECO:0007669"/>
    <property type="project" value="UniProtKB-SubCell"/>
</dbReference>
<evidence type="ECO:0000313" key="3">
    <source>
        <dbReference type="EMBL" id="KAB8037923.1"/>
    </source>
</evidence>
<proteinExistence type="inferred from homology"/>
<keyword evidence="2" id="KW-1134">Transmembrane beta strand</keyword>
<dbReference type="Pfam" id="PF02321">
    <property type="entry name" value="OEP"/>
    <property type="match status" value="2"/>
</dbReference>
<keyword evidence="2" id="KW-0472">Membrane</keyword>
<sequence>MNNQNLKFIIFLFLISFSVFSCAVGPDYNPISIELPENYKETINEKWKMAEPNDESQKGKWWTVFEDPILNDLEEQIEISNQNIASSLAQYEQAQALLGQAESNYLPTINASGGVTRQRQSATSSFSASESTNYNTSLNASWIPDLWGNTRRTVEANKASVQASAAQLENVKLTAQASLAQYYFQLRMVDNDQKILENIAENNKKLLDILELQKGAGTVSLTDYNLIATQLEQAQTQAVDNKILRAQYEHAIATLLGKVPAQFSLEMKLSKLTAPNIPLVLPSKLLERRPDIAQAERLVAQANAQIGIAVSAYFPNLNLSASSGYSKTSYIDLFSFPALFWSLGASLTETIFDGGLREQKIKAAKANYQSIAAQYKQTVLVAFQNLEDNLAAYKHYKAEEDYQINATNNAKLTEKIINQGYEIGTKTYSDLLNSQITLYNLQKNLNDINGKRILNTVNIIASLGGTWDNNK</sequence>
<feature type="chain" id="PRO_5027162395" evidence="2">
    <location>
        <begin position="24"/>
        <end position="471"/>
    </location>
</feature>
<evidence type="ECO:0000256" key="1">
    <source>
        <dbReference type="ARBA" id="ARBA00007613"/>
    </source>
</evidence>
<dbReference type="AlphaFoldDB" id="A0A6N6VS59"/>
<dbReference type="EMBL" id="WFLM01000004">
    <property type="protein sequence ID" value="KAB8037923.1"/>
    <property type="molecule type" value="Genomic_DNA"/>
</dbReference>
<protein>
    <submittedName>
        <fullName evidence="3">Efflux transporter outer membrane subunit</fullName>
    </submittedName>
</protein>
<comment type="caution">
    <text evidence="3">The sequence shown here is derived from an EMBL/GenBank/DDBJ whole genome shotgun (WGS) entry which is preliminary data.</text>
</comment>
<evidence type="ECO:0000313" key="4">
    <source>
        <dbReference type="Proteomes" id="UP000437748"/>
    </source>
</evidence>
<keyword evidence="2" id="KW-0732">Signal</keyword>
<dbReference type="PROSITE" id="PS51257">
    <property type="entry name" value="PROKAR_LIPOPROTEIN"/>
    <property type="match status" value="1"/>
</dbReference>
<dbReference type="Proteomes" id="UP000437748">
    <property type="component" value="Unassembled WGS sequence"/>
</dbReference>
<dbReference type="SUPFAM" id="SSF56954">
    <property type="entry name" value="Outer membrane efflux proteins (OEP)"/>
    <property type="match status" value="1"/>
</dbReference>
<dbReference type="NCBIfam" id="TIGR01845">
    <property type="entry name" value="outer_NodT"/>
    <property type="match status" value="1"/>
</dbReference>
<keyword evidence="2" id="KW-0812">Transmembrane</keyword>